<dbReference type="PROSITE" id="PS50157">
    <property type="entry name" value="ZINC_FINGER_C2H2_2"/>
    <property type="match status" value="4"/>
</dbReference>
<evidence type="ECO:0000256" key="2">
    <source>
        <dbReference type="ARBA" id="ARBA00022723"/>
    </source>
</evidence>
<feature type="domain" description="C2H2-type" evidence="8">
    <location>
        <begin position="175"/>
        <end position="202"/>
    </location>
</feature>
<dbReference type="Pfam" id="PF00096">
    <property type="entry name" value="zf-C2H2"/>
    <property type="match status" value="1"/>
</dbReference>
<evidence type="ECO:0000256" key="1">
    <source>
        <dbReference type="ARBA" id="ARBA00004123"/>
    </source>
</evidence>
<accession>A0ABM1PNY7</accession>
<dbReference type="Gene3D" id="3.30.160.60">
    <property type="entry name" value="Classic Zinc Finger"/>
    <property type="match status" value="3"/>
</dbReference>
<keyword evidence="2" id="KW-0479">Metal-binding</keyword>
<feature type="domain" description="C2H2-type" evidence="8">
    <location>
        <begin position="10"/>
        <end position="37"/>
    </location>
</feature>
<comment type="subcellular location">
    <subcellularLocation>
        <location evidence="1">Nucleus</location>
    </subcellularLocation>
</comment>
<keyword evidence="9" id="KW-1185">Reference proteome</keyword>
<evidence type="ECO:0000256" key="5">
    <source>
        <dbReference type="ARBA" id="ARBA00022833"/>
    </source>
</evidence>
<proteinExistence type="predicted"/>
<dbReference type="PANTHER" id="PTHR24406">
    <property type="entry name" value="TRANSCRIPTIONAL REPRESSOR CTCFL-RELATED"/>
    <property type="match status" value="1"/>
</dbReference>
<keyword evidence="4 7" id="KW-0863">Zinc-finger</keyword>
<reference evidence="9" key="1">
    <citation type="journal article" date="1997" name="Nucleic Acids Res.">
        <title>tRNAscan-SE: a program for improved detection of transfer RNA genes in genomic sequence.</title>
        <authorList>
            <person name="Lowe T.M."/>
            <person name="Eddy S.R."/>
        </authorList>
    </citation>
    <scope>NUCLEOTIDE SEQUENCE [LARGE SCALE GENOMIC DNA]</scope>
</reference>
<reference evidence="10" key="3">
    <citation type="submission" date="2025-08" db="UniProtKB">
        <authorList>
            <consortium name="RefSeq"/>
        </authorList>
    </citation>
    <scope>IDENTIFICATION</scope>
    <source>
        <tissue evidence="10">Whole organism</tissue>
    </source>
</reference>
<keyword evidence="5" id="KW-0862">Zinc</keyword>
<dbReference type="SMART" id="SM00355">
    <property type="entry name" value="ZnF_C2H2"/>
    <property type="match status" value="6"/>
</dbReference>
<dbReference type="Proteomes" id="UP000694904">
    <property type="component" value="Chromosome 5"/>
</dbReference>
<dbReference type="RefSeq" id="XP_017868923.1">
    <property type="nucleotide sequence ID" value="XM_018013434.1"/>
</dbReference>
<feature type="domain" description="C2H2-type" evidence="8">
    <location>
        <begin position="142"/>
        <end position="169"/>
    </location>
</feature>
<dbReference type="GeneID" id="108617598"/>
<organism evidence="9 10">
    <name type="scientific">Drosophila arizonae</name>
    <name type="common">Fruit fly</name>
    <dbReference type="NCBI Taxonomy" id="7263"/>
    <lineage>
        <taxon>Eukaryota</taxon>
        <taxon>Metazoa</taxon>
        <taxon>Ecdysozoa</taxon>
        <taxon>Arthropoda</taxon>
        <taxon>Hexapoda</taxon>
        <taxon>Insecta</taxon>
        <taxon>Pterygota</taxon>
        <taxon>Neoptera</taxon>
        <taxon>Endopterygota</taxon>
        <taxon>Diptera</taxon>
        <taxon>Brachycera</taxon>
        <taxon>Muscomorpha</taxon>
        <taxon>Ephydroidea</taxon>
        <taxon>Drosophilidae</taxon>
        <taxon>Drosophila</taxon>
    </lineage>
</organism>
<protein>
    <submittedName>
        <fullName evidence="10">Zinc finger protein 680-like</fullName>
    </submittedName>
</protein>
<evidence type="ECO:0000256" key="4">
    <source>
        <dbReference type="ARBA" id="ARBA00022771"/>
    </source>
</evidence>
<evidence type="ECO:0000256" key="7">
    <source>
        <dbReference type="PROSITE-ProRule" id="PRU00042"/>
    </source>
</evidence>
<dbReference type="InterPro" id="IPR036236">
    <property type="entry name" value="Znf_C2H2_sf"/>
</dbReference>
<evidence type="ECO:0000256" key="3">
    <source>
        <dbReference type="ARBA" id="ARBA00022737"/>
    </source>
</evidence>
<sequence>MLDNARAKGYKCEQCNYTTNRSFDLRRHQQRHERVKPLDGVAFKCSECQFVTKWKRNMGRHMEKHKRNAAIQMEEGREEEQSQQLDEDQAIEEYIVEVIEAEEDEYEEELKGAVEQLNTNVILELPQEETNQAPPSKSQKRFKCELCRYTSNRAFDLRRHKQTHFRVKVVDGMAYKCSKCNFLTKWKRNMRRHMRKHEDPDEDVQIKEVKEEVCEETYEETIETFCEPVYEPLQVKDEPSSEEYIVELINAELLNSDLDMATIYPAPSECSQTQEGSEAQSQEEVPEKRFKCNQCEYESKRAYDLRRHSQVHKKIKPIQGIAYQCNECSFITKWKRNMRRHMEKHKPNPVVEAATDEQFIMELKSNAQMDKRKIKLEDDPEVLPSYWIALPST</sequence>
<dbReference type="SUPFAM" id="SSF57667">
    <property type="entry name" value="beta-beta-alpha zinc fingers"/>
    <property type="match status" value="3"/>
</dbReference>
<evidence type="ECO:0000313" key="9">
    <source>
        <dbReference type="Proteomes" id="UP000694904"/>
    </source>
</evidence>
<evidence type="ECO:0000259" key="8">
    <source>
        <dbReference type="PROSITE" id="PS50157"/>
    </source>
</evidence>
<dbReference type="InterPro" id="IPR013087">
    <property type="entry name" value="Znf_C2H2_type"/>
</dbReference>
<evidence type="ECO:0000313" key="10">
    <source>
        <dbReference type="RefSeq" id="XP_017868923.1"/>
    </source>
</evidence>
<gene>
    <name evidence="10" type="primary">LOC108617598</name>
</gene>
<feature type="domain" description="C2H2-type" evidence="8">
    <location>
        <begin position="290"/>
        <end position="317"/>
    </location>
</feature>
<dbReference type="Pfam" id="PF13909">
    <property type="entry name" value="zf-H2C2_5"/>
    <property type="match status" value="3"/>
</dbReference>
<keyword evidence="3" id="KW-0677">Repeat</keyword>
<keyword evidence="6" id="KW-0539">Nucleus</keyword>
<name>A0ABM1PNY7_DROAR</name>
<reference evidence="9" key="2">
    <citation type="journal article" date="2016" name="G3 (Bethesda)">
        <title>Genome Evolution in Three Species of Cactophilic Drosophila.</title>
        <authorList>
            <person name="Sanchez-Flores A."/>
            <person name="Penazola F."/>
            <person name="Carpinteyro-Ponce J."/>
            <person name="Nazario-Yepiz N."/>
            <person name="Abreu-Goodger C."/>
            <person name="Machado C.A."/>
            <person name="Markow T.A."/>
        </authorList>
    </citation>
    <scope>NUCLEOTIDE SEQUENCE [LARGE SCALE GENOMIC DNA]</scope>
</reference>
<dbReference type="InterPro" id="IPR050888">
    <property type="entry name" value="ZnF_C2H2-type_TF"/>
</dbReference>
<evidence type="ECO:0000256" key="6">
    <source>
        <dbReference type="ARBA" id="ARBA00023242"/>
    </source>
</evidence>